<feature type="region of interest" description="Disordered" evidence="6">
    <location>
        <begin position="1"/>
        <end position="20"/>
    </location>
</feature>
<name>A0ABX2TGB2_9PROT</name>
<evidence type="ECO:0000256" key="5">
    <source>
        <dbReference type="RuleBase" id="RU362028"/>
    </source>
</evidence>
<evidence type="ECO:0000313" key="9">
    <source>
        <dbReference type="Proteomes" id="UP000584642"/>
    </source>
</evidence>
<comment type="similarity">
    <text evidence="1 5">Belongs to the pseudouridine synthase RluA family.</text>
</comment>
<dbReference type="EC" id="5.4.99.-" evidence="5"/>
<dbReference type="NCBIfam" id="TIGR00005">
    <property type="entry name" value="rluA_subfam"/>
    <property type="match status" value="1"/>
</dbReference>
<dbReference type="Proteomes" id="UP000584642">
    <property type="component" value="Unassembled WGS sequence"/>
</dbReference>
<dbReference type="EMBL" id="JABFDB010000021">
    <property type="protein sequence ID" value="NYZ22795.1"/>
    <property type="molecule type" value="Genomic_DNA"/>
</dbReference>
<evidence type="ECO:0000256" key="6">
    <source>
        <dbReference type="SAM" id="MobiDB-lite"/>
    </source>
</evidence>
<accession>A0ABX2TGB2</accession>
<dbReference type="InterPro" id="IPR050188">
    <property type="entry name" value="RluA_PseudoU_synthase"/>
</dbReference>
<dbReference type="CDD" id="cd02869">
    <property type="entry name" value="PseudoU_synth_RluA_like"/>
    <property type="match status" value="1"/>
</dbReference>
<organism evidence="8 9">
    <name type="scientific">Azospirillum oleiclasticum</name>
    <dbReference type="NCBI Taxonomy" id="2735135"/>
    <lineage>
        <taxon>Bacteria</taxon>
        <taxon>Pseudomonadati</taxon>
        <taxon>Pseudomonadota</taxon>
        <taxon>Alphaproteobacteria</taxon>
        <taxon>Rhodospirillales</taxon>
        <taxon>Azospirillaceae</taxon>
        <taxon>Azospirillum</taxon>
    </lineage>
</organism>
<dbReference type="PANTHER" id="PTHR21600">
    <property type="entry name" value="MITOCHONDRIAL RNA PSEUDOURIDINE SYNTHASE"/>
    <property type="match status" value="1"/>
</dbReference>
<keyword evidence="9" id="KW-1185">Reference proteome</keyword>
<protein>
    <recommendedName>
        <fullName evidence="5">Pseudouridine synthase</fullName>
        <ecNumber evidence="5">5.4.99.-</ecNumber>
    </recommendedName>
</protein>
<dbReference type="Gene3D" id="3.30.2350.10">
    <property type="entry name" value="Pseudouridine synthase"/>
    <property type="match status" value="1"/>
</dbReference>
<evidence type="ECO:0000259" key="7">
    <source>
        <dbReference type="SMART" id="SM00363"/>
    </source>
</evidence>
<dbReference type="InterPro" id="IPR006225">
    <property type="entry name" value="PsdUridine_synth_RluC/D"/>
</dbReference>
<dbReference type="SUPFAM" id="SSF55120">
    <property type="entry name" value="Pseudouridine synthase"/>
    <property type="match status" value="1"/>
</dbReference>
<dbReference type="InterPro" id="IPR036986">
    <property type="entry name" value="S4_RNA-bd_sf"/>
</dbReference>
<evidence type="ECO:0000313" key="8">
    <source>
        <dbReference type="EMBL" id="NYZ22795.1"/>
    </source>
</evidence>
<sequence>MPDHHEIGNPQDGGSLDAGGPARVVIGEALAGERLDKALAVSIPDLSRSRVQALLESGCVSADGRPVADASLRVRAGDRYEVTVPDAEPAEPVAQDIPLTVVHEDEDVVVLDKPAGLVVHPAAGNADGTLVNALLAHCGDSLSGIGGVRRPGIVHRLDKDTSGLMVVAKNDRAHHALTAQFADRSLSRTYLALVWGVPSPREGRIEGNIGRSSADRKKMAVVASGGKHAATRYRVRSSYGLSAALVECKLETGRTHQIRVHMTHAGHPLVGDAVYGRGRTARPTGSKTAALPEPVRRALVEFPRQALHAAAIEFVHPGTGKPMRFEAALPADMAALIARLDGT</sequence>
<evidence type="ECO:0000256" key="3">
    <source>
        <dbReference type="ARBA" id="ARBA00036882"/>
    </source>
</evidence>
<dbReference type="SMART" id="SM00363">
    <property type="entry name" value="S4"/>
    <property type="match status" value="1"/>
</dbReference>
<keyword evidence="2 5" id="KW-0413">Isomerase</keyword>
<reference evidence="8 9" key="1">
    <citation type="submission" date="2020-05" db="EMBL/GenBank/DDBJ databases">
        <title>Azospirillum oleiclasticum sp. nov, a nitrogen-fixing and heavy crude oil-emulsifying bacterium isolated from the crude oil of Yumen Oilfield.</title>
        <authorList>
            <person name="Wu D."/>
            <person name="Cai M."/>
            <person name="Zhang X."/>
        </authorList>
    </citation>
    <scope>NUCLEOTIDE SEQUENCE [LARGE SCALE GENOMIC DNA]</scope>
    <source>
        <strain evidence="8 9">ROY-1-1-2</strain>
    </source>
</reference>
<dbReference type="InterPro" id="IPR002942">
    <property type="entry name" value="S4_RNA-bd"/>
</dbReference>
<comment type="function">
    <text evidence="5">Responsible for synthesis of pseudouridine from uracil.</text>
</comment>
<dbReference type="RefSeq" id="WP_180284559.1">
    <property type="nucleotide sequence ID" value="NZ_JABFDB010000021.1"/>
</dbReference>
<comment type="catalytic activity">
    <reaction evidence="3">
        <text>uridine(1911/1915/1917) in 23S rRNA = pseudouridine(1911/1915/1917) in 23S rRNA</text>
        <dbReference type="Rhea" id="RHEA:42524"/>
        <dbReference type="Rhea" id="RHEA-COMP:10097"/>
        <dbReference type="Rhea" id="RHEA-COMP:10098"/>
        <dbReference type="ChEBI" id="CHEBI:65314"/>
        <dbReference type="ChEBI" id="CHEBI:65315"/>
        <dbReference type="EC" id="5.4.99.23"/>
    </reaction>
</comment>
<keyword evidence="4" id="KW-0694">RNA-binding</keyword>
<dbReference type="SUPFAM" id="SSF55174">
    <property type="entry name" value="Alpha-L RNA-binding motif"/>
    <property type="match status" value="1"/>
</dbReference>
<proteinExistence type="inferred from homology"/>
<dbReference type="CDD" id="cd00165">
    <property type="entry name" value="S4"/>
    <property type="match status" value="1"/>
</dbReference>
<evidence type="ECO:0000256" key="2">
    <source>
        <dbReference type="ARBA" id="ARBA00023235"/>
    </source>
</evidence>
<feature type="domain" description="RNA-binding S4" evidence="7">
    <location>
        <begin position="33"/>
        <end position="98"/>
    </location>
</feature>
<dbReference type="InterPro" id="IPR006224">
    <property type="entry name" value="PsdUridine_synth_RluA-like_CS"/>
</dbReference>
<gene>
    <name evidence="8" type="ORF">HND93_24050</name>
</gene>
<dbReference type="Pfam" id="PF01479">
    <property type="entry name" value="S4"/>
    <property type="match status" value="1"/>
</dbReference>
<evidence type="ECO:0000256" key="4">
    <source>
        <dbReference type="PROSITE-ProRule" id="PRU00182"/>
    </source>
</evidence>
<comment type="caution">
    <text evidence="8">The sequence shown here is derived from an EMBL/GenBank/DDBJ whole genome shotgun (WGS) entry which is preliminary data.</text>
</comment>
<evidence type="ECO:0000256" key="1">
    <source>
        <dbReference type="ARBA" id="ARBA00010876"/>
    </source>
</evidence>
<dbReference type="PROSITE" id="PS50889">
    <property type="entry name" value="S4"/>
    <property type="match status" value="1"/>
</dbReference>
<dbReference type="Gene3D" id="3.10.290.10">
    <property type="entry name" value="RNA-binding S4 domain"/>
    <property type="match status" value="1"/>
</dbReference>
<dbReference type="InterPro" id="IPR006145">
    <property type="entry name" value="PsdUridine_synth_RsuA/RluA"/>
</dbReference>
<dbReference type="Pfam" id="PF00849">
    <property type="entry name" value="PseudoU_synth_2"/>
    <property type="match status" value="1"/>
</dbReference>
<dbReference type="PANTHER" id="PTHR21600:SF44">
    <property type="entry name" value="RIBOSOMAL LARGE SUBUNIT PSEUDOURIDINE SYNTHASE D"/>
    <property type="match status" value="1"/>
</dbReference>
<comment type="catalytic activity">
    <reaction evidence="5">
        <text>a uridine in RNA = a pseudouridine in RNA</text>
        <dbReference type="Rhea" id="RHEA:48348"/>
        <dbReference type="Rhea" id="RHEA-COMP:12068"/>
        <dbReference type="Rhea" id="RHEA-COMP:12069"/>
        <dbReference type="ChEBI" id="CHEBI:65314"/>
        <dbReference type="ChEBI" id="CHEBI:65315"/>
    </reaction>
</comment>
<dbReference type="PROSITE" id="PS01129">
    <property type="entry name" value="PSI_RLU"/>
    <property type="match status" value="1"/>
</dbReference>
<dbReference type="InterPro" id="IPR020103">
    <property type="entry name" value="PsdUridine_synth_cat_dom_sf"/>
</dbReference>